<feature type="transmembrane region" description="Helical" evidence="6">
    <location>
        <begin position="275"/>
        <end position="296"/>
    </location>
</feature>
<dbReference type="GO" id="GO:0005886">
    <property type="term" value="C:plasma membrane"/>
    <property type="evidence" value="ECO:0007669"/>
    <property type="project" value="UniProtKB-SubCell"/>
</dbReference>
<feature type="transmembrane region" description="Helical" evidence="6">
    <location>
        <begin position="209"/>
        <end position="232"/>
    </location>
</feature>
<organism evidence="8 9">
    <name type="scientific">Pullulanibacillus camelliae</name>
    <dbReference type="NCBI Taxonomy" id="1707096"/>
    <lineage>
        <taxon>Bacteria</taxon>
        <taxon>Bacillati</taxon>
        <taxon>Bacillota</taxon>
        <taxon>Bacilli</taxon>
        <taxon>Bacillales</taxon>
        <taxon>Sporolactobacillaceae</taxon>
        <taxon>Pullulanibacillus</taxon>
    </lineage>
</organism>
<evidence type="ECO:0000259" key="7">
    <source>
        <dbReference type="PROSITE" id="PS50850"/>
    </source>
</evidence>
<reference evidence="8" key="2">
    <citation type="submission" date="2020-09" db="EMBL/GenBank/DDBJ databases">
        <authorList>
            <person name="Sun Q."/>
            <person name="Zhou Y."/>
        </authorList>
    </citation>
    <scope>NUCLEOTIDE SEQUENCE</scope>
    <source>
        <strain evidence="8">CGMCC 1.15371</strain>
    </source>
</reference>
<evidence type="ECO:0000313" key="8">
    <source>
        <dbReference type="EMBL" id="GGE32870.1"/>
    </source>
</evidence>
<feature type="transmembrane region" description="Helical" evidence="6">
    <location>
        <begin position="84"/>
        <end position="104"/>
    </location>
</feature>
<dbReference type="InterPro" id="IPR036259">
    <property type="entry name" value="MFS_trans_sf"/>
</dbReference>
<proteinExistence type="predicted"/>
<feature type="transmembrane region" description="Helical" evidence="6">
    <location>
        <begin position="20"/>
        <end position="44"/>
    </location>
</feature>
<gene>
    <name evidence="8" type="ORF">GCM10011391_09380</name>
</gene>
<reference evidence="8" key="1">
    <citation type="journal article" date="2014" name="Int. J. Syst. Evol. Microbiol.">
        <title>Complete genome sequence of Corynebacterium casei LMG S-19264T (=DSM 44701T), isolated from a smear-ripened cheese.</title>
        <authorList>
            <consortium name="US DOE Joint Genome Institute (JGI-PGF)"/>
            <person name="Walter F."/>
            <person name="Albersmeier A."/>
            <person name="Kalinowski J."/>
            <person name="Ruckert C."/>
        </authorList>
    </citation>
    <scope>NUCLEOTIDE SEQUENCE</scope>
    <source>
        <strain evidence="8">CGMCC 1.15371</strain>
    </source>
</reference>
<feature type="transmembrane region" description="Helical" evidence="6">
    <location>
        <begin position="434"/>
        <end position="451"/>
    </location>
</feature>
<dbReference type="Pfam" id="PF07690">
    <property type="entry name" value="MFS_1"/>
    <property type="match status" value="1"/>
</dbReference>
<feature type="domain" description="Major facilitator superfamily (MFS) profile" evidence="7">
    <location>
        <begin position="19"/>
        <end position="456"/>
    </location>
</feature>
<evidence type="ECO:0000256" key="6">
    <source>
        <dbReference type="SAM" id="Phobius"/>
    </source>
</evidence>
<feature type="transmembrane region" description="Helical" evidence="6">
    <location>
        <begin position="110"/>
        <end position="131"/>
    </location>
</feature>
<name>A0A8J2VMV3_9BACL</name>
<dbReference type="RefSeq" id="WP_229672317.1">
    <property type="nucleotide sequence ID" value="NZ_BMIR01000003.1"/>
</dbReference>
<protein>
    <submittedName>
        <fullName evidence="8">MFS transporter</fullName>
    </submittedName>
</protein>
<feature type="transmembrane region" description="Helical" evidence="6">
    <location>
        <begin position="56"/>
        <end position="77"/>
    </location>
</feature>
<dbReference type="EMBL" id="BMIR01000003">
    <property type="protein sequence ID" value="GGE32870.1"/>
    <property type="molecule type" value="Genomic_DNA"/>
</dbReference>
<feature type="transmembrane region" description="Helical" evidence="6">
    <location>
        <begin position="238"/>
        <end position="255"/>
    </location>
</feature>
<dbReference type="InterPro" id="IPR020846">
    <property type="entry name" value="MFS_dom"/>
</dbReference>
<feature type="transmembrane region" description="Helical" evidence="6">
    <location>
        <begin position="176"/>
        <end position="197"/>
    </location>
</feature>
<evidence type="ECO:0000256" key="5">
    <source>
        <dbReference type="ARBA" id="ARBA00023136"/>
    </source>
</evidence>
<feature type="transmembrane region" description="Helical" evidence="6">
    <location>
        <begin position="362"/>
        <end position="381"/>
    </location>
</feature>
<feature type="transmembrane region" description="Helical" evidence="6">
    <location>
        <begin position="143"/>
        <end position="164"/>
    </location>
</feature>
<dbReference type="SUPFAM" id="SSF103473">
    <property type="entry name" value="MFS general substrate transporter"/>
    <property type="match status" value="1"/>
</dbReference>
<dbReference type="PANTHER" id="PTHR42718">
    <property type="entry name" value="MAJOR FACILITATOR SUPERFAMILY MULTIDRUG TRANSPORTER MFSC"/>
    <property type="match status" value="1"/>
</dbReference>
<feature type="transmembrane region" description="Helical" evidence="6">
    <location>
        <begin position="402"/>
        <end position="422"/>
    </location>
</feature>
<dbReference type="PANTHER" id="PTHR42718:SF9">
    <property type="entry name" value="MAJOR FACILITATOR SUPERFAMILY MULTIDRUG TRANSPORTER MFSC"/>
    <property type="match status" value="1"/>
</dbReference>
<dbReference type="GO" id="GO:0022857">
    <property type="term" value="F:transmembrane transporter activity"/>
    <property type="evidence" value="ECO:0007669"/>
    <property type="project" value="InterPro"/>
</dbReference>
<dbReference type="Gene3D" id="1.20.1250.20">
    <property type="entry name" value="MFS general substrate transporter like domains"/>
    <property type="match status" value="1"/>
</dbReference>
<comment type="subcellular location">
    <subcellularLocation>
        <location evidence="1">Cell membrane</location>
        <topology evidence="1">Multi-pass membrane protein</topology>
    </subcellularLocation>
</comment>
<evidence type="ECO:0000256" key="1">
    <source>
        <dbReference type="ARBA" id="ARBA00004651"/>
    </source>
</evidence>
<dbReference type="Proteomes" id="UP000628775">
    <property type="component" value="Unassembled WGS sequence"/>
</dbReference>
<feature type="transmembrane region" description="Helical" evidence="6">
    <location>
        <begin position="308"/>
        <end position="325"/>
    </location>
</feature>
<keyword evidence="9" id="KW-1185">Reference proteome</keyword>
<dbReference type="AlphaFoldDB" id="A0A8J2VMV3"/>
<keyword evidence="4 6" id="KW-1133">Transmembrane helix</keyword>
<sequence length="464" mass="49445">MLRSKKVGGAADNAFDRKLIAPMVLGSILNPINSSIISVALLPIGQAFGAPPSQTAWLVSALYLATALGQPVVGKLIDLFGPKLLFMIATSLVGISGVVAIFAPNLWWLVAARVLLGLGTCAGYPASMYIIRREAERTGEESPTSILTILAIANQTIAVIGPTLGGLLIDIGGWQSTFIINIPLSIACILLGIFRLPRQSRFAHEEKKLISIDLIGMLLFGITLISALLFLMNPSVSTLYLLGIAIIIAIIFAVFELKISNPFIDIRVLGGNTPLLLTFARSLLAAIVAYCFLYGFPQWLEKGRGLSPSHAGLLLLPMFLTAIIVSRTTGKSPAIRLKLIVGSIVQFIAMSLILLTNHTSSILFLIILILLLGIPQGLLNLANQNAVFFQADPKQIGASAGLLRTFMYLGAILASAANGLFLKSGATTAGMHHIAMFSSVIGILLIAITLFDRRLKTAPNKKTA</sequence>
<evidence type="ECO:0000256" key="2">
    <source>
        <dbReference type="ARBA" id="ARBA00022448"/>
    </source>
</evidence>
<evidence type="ECO:0000256" key="3">
    <source>
        <dbReference type="ARBA" id="ARBA00022692"/>
    </source>
</evidence>
<accession>A0A8J2VMV3</accession>
<dbReference type="PROSITE" id="PS50850">
    <property type="entry name" value="MFS"/>
    <property type="match status" value="1"/>
</dbReference>
<keyword evidence="2" id="KW-0813">Transport</keyword>
<evidence type="ECO:0000256" key="4">
    <source>
        <dbReference type="ARBA" id="ARBA00022989"/>
    </source>
</evidence>
<comment type="caution">
    <text evidence="8">The sequence shown here is derived from an EMBL/GenBank/DDBJ whole genome shotgun (WGS) entry which is preliminary data.</text>
</comment>
<keyword evidence="3 6" id="KW-0812">Transmembrane</keyword>
<evidence type="ECO:0000313" key="9">
    <source>
        <dbReference type="Proteomes" id="UP000628775"/>
    </source>
</evidence>
<feature type="transmembrane region" description="Helical" evidence="6">
    <location>
        <begin position="337"/>
        <end position="356"/>
    </location>
</feature>
<dbReference type="InterPro" id="IPR011701">
    <property type="entry name" value="MFS"/>
</dbReference>
<dbReference type="Gene3D" id="1.20.1720.10">
    <property type="entry name" value="Multidrug resistance protein D"/>
    <property type="match status" value="1"/>
</dbReference>
<keyword evidence="5 6" id="KW-0472">Membrane</keyword>